<reference evidence="2" key="1">
    <citation type="submission" date="2020-10" db="EMBL/GenBank/DDBJ databases">
        <authorList>
            <person name="Gilroy R."/>
        </authorList>
    </citation>
    <scope>NUCLEOTIDE SEQUENCE</scope>
    <source>
        <strain evidence="2">ChiSjej2B20-13462</strain>
    </source>
</reference>
<keyword evidence="1" id="KW-1133">Transmembrane helix</keyword>
<dbReference type="AlphaFoldDB" id="A0A9D0Z5J4"/>
<feature type="transmembrane region" description="Helical" evidence="1">
    <location>
        <begin position="102"/>
        <end position="121"/>
    </location>
</feature>
<reference evidence="2" key="2">
    <citation type="journal article" date="2021" name="PeerJ">
        <title>Extensive microbial diversity within the chicken gut microbiome revealed by metagenomics and culture.</title>
        <authorList>
            <person name="Gilroy R."/>
            <person name="Ravi A."/>
            <person name="Getino M."/>
            <person name="Pursley I."/>
            <person name="Horton D.L."/>
            <person name="Alikhan N.F."/>
            <person name="Baker D."/>
            <person name="Gharbi K."/>
            <person name="Hall N."/>
            <person name="Watson M."/>
            <person name="Adriaenssens E.M."/>
            <person name="Foster-Nyarko E."/>
            <person name="Jarju S."/>
            <person name="Secka A."/>
            <person name="Antonio M."/>
            <person name="Oren A."/>
            <person name="Chaudhuri R.R."/>
            <person name="La Ragione R."/>
            <person name="Hildebrand F."/>
            <person name="Pallen M.J."/>
        </authorList>
    </citation>
    <scope>NUCLEOTIDE SEQUENCE</scope>
    <source>
        <strain evidence="2">ChiSjej2B20-13462</strain>
    </source>
</reference>
<evidence type="ECO:0000313" key="3">
    <source>
        <dbReference type="Proteomes" id="UP000886874"/>
    </source>
</evidence>
<dbReference type="Proteomes" id="UP000886874">
    <property type="component" value="Unassembled WGS sequence"/>
</dbReference>
<accession>A0A9D0Z5J4</accession>
<name>A0A9D0Z5J4_9FIRM</name>
<feature type="transmembrane region" description="Helical" evidence="1">
    <location>
        <begin position="6"/>
        <end position="26"/>
    </location>
</feature>
<comment type="caution">
    <text evidence="2">The sequence shown here is derived from an EMBL/GenBank/DDBJ whole genome shotgun (WGS) entry which is preliminary data.</text>
</comment>
<protein>
    <submittedName>
        <fullName evidence="2">Uncharacterized protein</fullName>
    </submittedName>
</protein>
<organism evidence="2 3">
    <name type="scientific">Candidatus Avoscillospira stercorigallinarum</name>
    <dbReference type="NCBI Taxonomy" id="2840708"/>
    <lineage>
        <taxon>Bacteria</taxon>
        <taxon>Bacillati</taxon>
        <taxon>Bacillota</taxon>
        <taxon>Clostridia</taxon>
        <taxon>Eubacteriales</taxon>
        <taxon>Oscillospiraceae</taxon>
        <taxon>Oscillospiraceae incertae sedis</taxon>
        <taxon>Candidatus Avoscillospira</taxon>
    </lineage>
</organism>
<keyword evidence="1" id="KW-0472">Membrane</keyword>
<keyword evidence="1" id="KW-0812">Transmembrane</keyword>
<evidence type="ECO:0000313" key="2">
    <source>
        <dbReference type="EMBL" id="HIQ69539.1"/>
    </source>
</evidence>
<dbReference type="EMBL" id="DVFN01000065">
    <property type="protein sequence ID" value="HIQ69539.1"/>
    <property type="molecule type" value="Genomic_DNA"/>
</dbReference>
<gene>
    <name evidence="2" type="ORF">IAA67_04315</name>
</gene>
<sequence>MDQGGFNGIFNLITLGYGLYAVYTWFRLLREPLFSNPLLIPKERAPKDCLEPETYVAYIRPRTLVLGVIAALSGGIGLLGEGMGFLAAAAAAIGMDLLPFELLFLVALPLAVVIWYAVCVVRAQKKYFP</sequence>
<feature type="transmembrane region" description="Helical" evidence="1">
    <location>
        <begin position="64"/>
        <end position="90"/>
    </location>
</feature>
<evidence type="ECO:0000256" key="1">
    <source>
        <dbReference type="SAM" id="Phobius"/>
    </source>
</evidence>
<proteinExistence type="predicted"/>